<dbReference type="AlphaFoldDB" id="A0A8S9WP02"/>
<protein>
    <submittedName>
        <fullName evidence="1">Uncharacterized protein</fullName>
    </submittedName>
</protein>
<keyword evidence="2" id="KW-1185">Reference proteome</keyword>
<name>A0A8S9WP02_APOLU</name>
<gene>
    <name evidence="1" type="ORF">GE061_007708</name>
</gene>
<proteinExistence type="predicted"/>
<dbReference type="EMBL" id="WIXP02000016">
    <property type="protein sequence ID" value="KAF6197964.1"/>
    <property type="molecule type" value="Genomic_DNA"/>
</dbReference>
<comment type="caution">
    <text evidence="1">The sequence shown here is derived from an EMBL/GenBank/DDBJ whole genome shotgun (WGS) entry which is preliminary data.</text>
</comment>
<accession>A0A8S9WP02</accession>
<reference evidence="1" key="1">
    <citation type="journal article" date="2021" name="Mol. Ecol. Resour.">
        <title>Apolygus lucorum genome provides insights into omnivorousness and mesophyll feeding.</title>
        <authorList>
            <person name="Liu Y."/>
            <person name="Liu H."/>
            <person name="Wang H."/>
            <person name="Huang T."/>
            <person name="Liu B."/>
            <person name="Yang B."/>
            <person name="Yin L."/>
            <person name="Li B."/>
            <person name="Zhang Y."/>
            <person name="Zhang S."/>
            <person name="Jiang F."/>
            <person name="Zhang X."/>
            <person name="Ren Y."/>
            <person name="Wang B."/>
            <person name="Wang S."/>
            <person name="Lu Y."/>
            <person name="Wu K."/>
            <person name="Fan W."/>
            <person name="Wang G."/>
        </authorList>
    </citation>
    <scope>NUCLEOTIDE SEQUENCE</scope>
    <source>
        <strain evidence="1">12Hb</strain>
    </source>
</reference>
<evidence type="ECO:0000313" key="1">
    <source>
        <dbReference type="EMBL" id="KAF6197964.1"/>
    </source>
</evidence>
<organism evidence="1 2">
    <name type="scientific">Apolygus lucorum</name>
    <name type="common">Small green plant bug</name>
    <name type="synonym">Lygocoris lucorum</name>
    <dbReference type="NCBI Taxonomy" id="248454"/>
    <lineage>
        <taxon>Eukaryota</taxon>
        <taxon>Metazoa</taxon>
        <taxon>Ecdysozoa</taxon>
        <taxon>Arthropoda</taxon>
        <taxon>Hexapoda</taxon>
        <taxon>Insecta</taxon>
        <taxon>Pterygota</taxon>
        <taxon>Neoptera</taxon>
        <taxon>Paraneoptera</taxon>
        <taxon>Hemiptera</taxon>
        <taxon>Heteroptera</taxon>
        <taxon>Panheteroptera</taxon>
        <taxon>Cimicomorpha</taxon>
        <taxon>Miridae</taxon>
        <taxon>Mirini</taxon>
        <taxon>Apolygus</taxon>
    </lineage>
</organism>
<dbReference type="OrthoDB" id="2415936at2759"/>
<sequence>MSFSDKPPEYSREQWQNRLESMHVQRSDMNKLIMNYLVT</sequence>
<evidence type="ECO:0000313" key="2">
    <source>
        <dbReference type="Proteomes" id="UP000466442"/>
    </source>
</evidence>
<feature type="non-terminal residue" evidence="1">
    <location>
        <position position="39"/>
    </location>
</feature>
<dbReference type="Proteomes" id="UP000466442">
    <property type="component" value="Linkage Group LG16"/>
</dbReference>